<evidence type="ECO:0000259" key="7">
    <source>
        <dbReference type="PROSITE" id="PS51720"/>
    </source>
</evidence>
<dbReference type="InterPro" id="IPR045058">
    <property type="entry name" value="GIMA/IAN/Toc"/>
</dbReference>
<proteinExistence type="inferred from homology"/>
<dbReference type="InterPro" id="IPR006703">
    <property type="entry name" value="G_AIG1"/>
</dbReference>
<keyword evidence="10" id="KW-1185">Reference proteome</keyword>
<dbReference type="Gene3D" id="3.40.50.300">
    <property type="entry name" value="P-loop containing nucleotide triphosphate hydrolases"/>
    <property type="match status" value="2"/>
</dbReference>
<keyword evidence="5" id="KW-0342">GTP-binding</keyword>
<dbReference type="Pfam" id="PF13553">
    <property type="entry name" value="FIIND"/>
    <property type="match status" value="1"/>
</dbReference>
<evidence type="ECO:0000313" key="10">
    <source>
        <dbReference type="Proteomes" id="UP000472277"/>
    </source>
</evidence>
<dbReference type="InterPro" id="IPR027417">
    <property type="entry name" value="P-loop_NTPase"/>
</dbReference>
<protein>
    <submittedName>
        <fullName evidence="9">GTPase IMAP family member 8-like</fullName>
    </submittedName>
</protein>
<dbReference type="PROSITE" id="PS51720">
    <property type="entry name" value="G_AIG1"/>
    <property type="match status" value="2"/>
</dbReference>
<feature type="domain" description="FIIND" evidence="8">
    <location>
        <begin position="580"/>
        <end position="691"/>
    </location>
</feature>
<comment type="similarity">
    <text evidence="2">Belongs to the TRAFAC class TrmE-Era-EngA-EngB-Septin-like GTPase superfamily. AIG1/Toc34/Toc159-like paraseptin GTPase family. IAN subfamily.</text>
</comment>
<organism evidence="9 10">
    <name type="scientific">Salmo trutta</name>
    <name type="common">Brown trout</name>
    <dbReference type="NCBI Taxonomy" id="8032"/>
    <lineage>
        <taxon>Eukaryota</taxon>
        <taxon>Metazoa</taxon>
        <taxon>Chordata</taxon>
        <taxon>Craniata</taxon>
        <taxon>Vertebrata</taxon>
        <taxon>Euteleostomi</taxon>
        <taxon>Actinopterygii</taxon>
        <taxon>Neopterygii</taxon>
        <taxon>Teleostei</taxon>
        <taxon>Protacanthopterygii</taxon>
        <taxon>Salmoniformes</taxon>
        <taxon>Salmonidae</taxon>
        <taxon>Salmoninae</taxon>
        <taxon>Salmo</taxon>
    </lineage>
</organism>
<feature type="compositionally biased region" description="Polar residues" evidence="6">
    <location>
        <begin position="558"/>
        <end position="577"/>
    </location>
</feature>
<evidence type="ECO:0000313" key="9">
    <source>
        <dbReference type="Ensembl" id="ENSSTUP00000112767.1"/>
    </source>
</evidence>
<dbReference type="SUPFAM" id="SSF52540">
    <property type="entry name" value="P-loop containing nucleoside triphosphate hydrolases"/>
    <property type="match status" value="2"/>
</dbReference>
<dbReference type="Pfam" id="PF04548">
    <property type="entry name" value="AIG1"/>
    <property type="match status" value="2"/>
</dbReference>
<reference evidence="9" key="1">
    <citation type="submission" date="2025-08" db="UniProtKB">
        <authorList>
            <consortium name="Ensembl"/>
        </authorList>
    </citation>
    <scope>IDENTIFICATION</scope>
</reference>
<dbReference type="PANTHER" id="PTHR10903">
    <property type="entry name" value="GTPASE, IMAP FAMILY MEMBER-RELATED"/>
    <property type="match status" value="1"/>
</dbReference>
<dbReference type="AlphaFoldDB" id="A0A674EYP4"/>
<reference evidence="9" key="2">
    <citation type="submission" date="2025-09" db="UniProtKB">
        <authorList>
            <consortium name="Ensembl"/>
        </authorList>
    </citation>
    <scope>IDENTIFICATION</scope>
</reference>
<dbReference type="InterPro" id="IPR025307">
    <property type="entry name" value="FIIND_dom"/>
</dbReference>
<dbReference type="GeneTree" id="ENSGT00940000162556"/>
<evidence type="ECO:0000256" key="5">
    <source>
        <dbReference type="ARBA" id="ARBA00023134"/>
    </source>
</evidence>
<feature type="region of interest" description="Disordered" evidence="6">
    <location>
        <begin position="558"/>
        <end position="578"/>
    </location>
</feature>
<evidence type="ECO:0000256" key="4">
    <source>
        <dbReference type="ARBA" id="ARBA00022741"/>
    </source>
</evidence>
<accession>A0A674EYP4</accession>
<dbReference type="Proteomes" id="UP000472277">
    <property type="component" value="Chromosome 33"/>
</dbReference>
<gene>
    <name evidence="9" type="primary">LOC115172822</name>
</gene>
<feature type="domain" description="AIG1-type G" evidence="7">
    <location>
        <begin position="251"/>
        <end position="450"/>
    </location>
</feature>
<evidence type="ECO:0000259" key="8">
    <source>
        <dbReference type="PROSITE" id="PS51830"/>
    </source>
</evidence>
<dbReference type="GO" id="GO:0005829">
    <property type="term" value="C:cytosol"/>
    <property type="evidence" value="ECO:0007669"/>
    <property type="project" value="UniProtKB-SubCell"/>
</dbReference>
<keyword evidence="4" id="KW-0547">Nucleotide-binding</keyword>
<evidence type="ECO:0000256" key="2">
    <source>
        <dbReference type="ARBA" id="ARBA00008535"/>
    </source>
</evidence>
<name>A0A674EYP4_SALTR</name>
<dbReference type="PROSITE" id="PS51830">
    <property type="entry name" value="FIIND"/>
    <property type="match status" value="1"/>
</dbReference>
<dbReference type="InParanoid" id="A0A674EYP4"/>
<comment type="subcellular location">
    <subcellularLocation>
        <location evidence="1">Cytoplasm</location>
        <location evidence="1">Cytosol</location>
    </subcellularLocation>
</comment>
<evidence type="ECO:0000256" key="1">
    <source>
        <dbReference type="ARBA" id="ARBA00004514"/>
    </source>
</evidence>
<dbReference type="GO" id="GO:0005525">
    <property type="term" value="F:GTP binding"/>
    <property type="evidence" value="ECO:0007669"/>
    <property type="project" value="UniProtKB-KW"/>
</dbReference>
<keyword evidence="3" id="KW-0963">Cytoplasm</keyword>
<feature type="domain" description="AIG1-type G" evidence="7">
    <location>
        <begin position="17"/>
        <end position="217"/>
    </location>
</feature>
<evidence type="ECO:0000256" key="3">
    <source>
        <dbReference type="ARBA" id="ARBA00022490"/>
    </source>
</evidence>
<dbReference type="CDD" id="cd01852">
    <property type="entry name" value="AIG1"/>
    <property type="match status" value="2"/>
</dbReference>
<dbReference type="FunFam" id="3.40.50.300:FF:001756">
    <property type="entry name" value="Si:dkey-185m8.2"/>
    <property type="match status" value="2"/>
</dbReference>
<sequence>MAASGLHTPSGDSLHLSELRIVLLGYRGGSGKSSAGNTILGREEFDLKTTAQCVKRQREVAGRQVTVVDTPGWWKNLPVERTPELVKQEILLSVSLCPPGPHTFLLVISVGFLYTEEDRRAVEEHLTLLSEKVWSHTIVLFTRGDCLGDTTIEQHIQREGEALQWLVEKCGNRYHVLNNENRGDVTQVTELLAKIEETVAGNRGHFEIKRELLEKIEVWRRKKEDKAKQLCMRVKKQREIHRTFIGDYLHLSELRIVLLGSRDAGKSSAGNTILGREEFDLRTATQCVKRQGEVAGRQVTVVDTPGWSKNLPVEYTPELVKQEIVFSVSLCPPGPHTLLLVIRVDVSFKEEETNAAEDHLELLSERVWSHTIVLFTHGDCLGDTTIEQHIQREGKALQWLVEKCGNRYHVLNNENKGDVTQVTELLEKIDELVAANSGDVFYPERDCEEGMNWIPEEMWEKPSLPLKGAHSIYPLLLSMSGGSRPETGYDGSEQMSGVGSVAESLLRLVVPGEYISDTQSLRSSVYSSQTSEPVCEHNSSLDFMSSVVRSIFCSQKNPFTSDTSNPESEHSSTSTPAEHTLAVVTKLTPETSIGFTEMSCRLQCSHAGLFQCSLTGLVFLMKGKGEVLYRTVQWDENLLHSTGQTPAGPLFSIECLQGSICQLHLPHCEILSGELHTTLTTIIKMTNTTAK</sequence>
<evidence type="ECO:0000256" key="6">
    <source>
        <dbReference type="SAM" id="MobiDB-lite"/>
    </source>
</evidence>
<dbReference type="Ensembl" id="ENSSTUT00000120709.1">
    <property type="protein sequence ID" value="ENSSTUP00000112767.1"/>
    <property type="gene ID" value="ENSSTUG00000049843.1"/>
</dbReference>
<dbReference type="PANTHER" id="PTHR10903:SF107">
    <property type="entry name" value="GTPASE IMAP FAMILY MEMBER 4-LIKE-RELATED"/>
    <property type="match status" value="1"/>
</dbReference>